<evidence type="ECO:0000313" key="2">
    <source>
        <dbReference type="EMBL" id="TKK71783.1"/>
    </source>
</evidence>
<feature type="transmembrane region" description="Helical" evidence="1">
    <location>
        <begin position="52"/>
        <end position="72"/>
    </location>
</feature>
<keyword evidence="1" id="KW-0472">Membrane</keyword>
<dbReference type="PANTHER" id="PTHR31061:SF24">
    <property type="entry name" value="LD22376P"/>
    <property type="match status" value="1"/>
</dbReference>
<proteinExistence type="predicted"/>
<sequence>MSTTASQRFLALDVFRGLTICFMIIVNTSGNYETTFPALLHANWHGFTPTDLVFPSFLFAVGNAMSFVMPKWTDRPTSYVVGKILKRTALIFILGFLMYWFPFFMYNDAGHLTLSPFSQTRIFGVLQRIALAYGMASLMLYFFKTRTTVIITCLILLLYWPVMYYFGDQPDPYSIHANAVLKLDTWLIGTNHLYMGEGFPFDPEGLLSTFPAIGNVVAGFLVGNYIRRRGNTYEGLTKLLLAGFILLVVAHFWNYVFPINKKIWTSSFVLHTVALDCMIIAFVIYIIDFRKKKRWTYFFEVFGRNPLTIYLFSELLATTFYLVKVEPGVNIYSWLFLNIFGYITSFMGMIGPYVGAFLQAVFYMLLCWCLGYFLDKRKIYIRV</sequence>
<feature type="transmembrane region" description="Helical" evidence="1">
    <location>
        <begin position="12"/>
        <end position="32"/>
    </location>
</feature>
<evidence type="ECO:0000256" key="1">
    <source>
        <dbReference type="SAM" id="Phobius"/>
    </source>
</evidence>
<feature type="transmembrane region" description="Helical" evidence="1">
    <location>
        <begin position="84"/>
        <end position="102"/>
    </location>
</feature>
<feature type="transmembrane region" description="Helical" evidence="1">
    <location>
        <begin position="205"/>
        <end position="226"/>
    </location>
</feature>
<dbReference type="PANTHER" id="PTHR31061">
    <property type="entry name" value="LD22376P"/>
    <property type="match status" value="1"/>
</dbReference>
<keyword evidence="3" id="KW-1185">Reference proteome</keyword>
<accession>A0A4V5UVJ7</accession>
<comment type="caution">
    <text evidence="2">The sequence shown here is derived from an EMBL/GenBank/DDBJ whole genome shotgun (WGS) entry which is preliminary data.</text>
</comment>
<protein>
    <submittedName>
        <fullName evidence="2">DUF5009 domain-containing protein</fullName>
    </submittedName>
</protein>
<organism evidence="2 3">
    <name type="scientific">Ilyomonas limi</name>
    <dbReference type="NCBI Taxonomy" id="2575867"/>
    <lineage>
        <taxon>Bacteria</taxon>
        <taxon>Pseudomonadati</taxon>
        <taxon>Bacteroidota</taxon>
        <taxon>Chitinophagia</taxon>
        <taxon>Chitinophagales</taxon>
        <taxon>Chitinophagaceae</taxon>
        <taxon>Ilyomonas</taxon>
    </lineage>
</organism>
<dbReference type="RefSeq" id="WP_137260023.1">
    <property type="nucleotide sequence ID" value="NZ_SZQL01000001.1"/>
</dbReference>
<dbReference type="Proteomes" id="UP000305848">
    <property type="component" value="Unassembled WGS sequence"/>
</dbReference>
<feature type="transmembrane region" description="Helical" evidence="1">
    <location>
        <begin position="356"/>
        <end position="374"/>
    </location>
</feature>
<gene>
    <name evidence="2" type="ORF">FC093_01830</name>
</gene>
<feature type="transmembrane region" description="Helical" evidence="1">
    <location>
        <begin position="122"/>
        <end position="142"/>
    </location>
</feature>
<feature type="transmembrane region" description="Helical" evidence="1">
    <location>
        <begin position="268"/>
        <end position="287"/>
    </location>
</feature>
<dbReference type="EMBL" id="SZQL01000001">
    <property type="protein sequence ID" value="TKK71783.1"/>
    <property type="molecule type" value="Genomic_DNA"/>
</dbReference>
<feature type="transmembrane region" description="Helical" evidence="1">
    <location>
        <begin position="331"/>
        <end position="350"/>
    </location>
</feature>
<feature type="transmembrane region" description="Helical" evidence="1">
    <location>
        <begin position="149"/>
        <end position="167"/>
    </location>
</feature>
<reference evidence="2 3" key="1">
    <citation type="submission" date="2019-05" db="EMBL/GenBank/DDBJ databases">
        <title>Panacibacter sp. strain 17mud1-8 Genome sequencing and assembly.</title>
        <authorList>
            <person name="Chhetri G."/>
        </authorList>
    </citation>
    <scope>NUCLEOTIDE SEQUENCE [LARGE SCALE GENOMIC DNA]</scope>
    <source>
        <strain evidence="2 3">17mud1-8</strain>
    </source>
</reference>
<keyword evidence="1" id="KW-0812">Transmembrane</keyword>
<keyword evidence="1" id="KW-1133">Transmembrane helix</keyword>
<dbReference type="AlphaFoldDB" id="A0A4V5UVJ7"/>
<dbReference type="OrthoDB" id="9788724at2"/>
<feature type="transmembrane region" description="Helical" evidence="1">
    <location>
        <begin position="238"/>
        <end position="256"/>
    </location>
</feature>
<evidence type="ECO:0000313" key="3">
    <source>
        <dbReference type="Proteomes" id="UP000305848"/>
    </source>
</evidence>
<name>A0A4V5UVJ7_9BACT</name>